<dbReference type="Gene3D" id="3.30.2350.10">
    <property type="entry name" value="Pseudouridine synthase"/>
    <property type="match status" value="1"/>
</dbReference>
<dbReference type="EMBL" id="FOHU01000001">
    <property type="protein sequence ID" value="SES68579.1"/>
    <property type="molecule type" value="Genomic_DNA"/>
</dbReference>
<feature type="domain" description="Pseudouridine synthase II N-terminal" evidence="6">
    <location>
        <begin position="11"/>
        <end position="158"/>
    </location>
</feature>
<dbReference type="NCBIfam" id="TIGR00431">
    <property type="entry name" value="TruB"/>
    <property type="match status" value="1"/>
</dbReference>
<dbReference type="InterPro" id="IPR020103">
    <property type="entry name" value="PsdUridine_synth_cat_dom_sf"/>
</dbReference>
<feature type="active site" description="Nucleophile" evidence="5">
    <location>
        <position position="26"/>
    </location>
</feature>
<organism evidence="8 9">
    <name type="scientific">Natronincola peptidivorans</name>
    <dbReference type="NCBI Taxonomy" id="426128"/>
    <lineage>
        <taxon>Bacteria</taxon>
        <taxon>Bacillati</taxon>
        <taxon>Bacillota</taxon>
        <taxon>Clostridia</taxon>
        <taxon>Peptostreptococcales</taxon>
        <taxon>Natronincolaceae</taxon>
        <taxon>Natronincola</taxon>
    </lineage>
</organism>
<dbReference type="GO" id="GO:0031119">
    <property type="term" value="P:tRNA pseudouridine synthesis"/>
    <property type="evidence" value="ECO:0007669"/>
    <property type="project" value="UniProtKB-UniRule"/>
</dbReference>
<dbReference type="EC" id="5.4.99.25" evidence="5"/>
<dbReference type="PANTHER" id="PTHR13767:SF2">
    <property type="entry name" value="PSEUDOURIDYLATE SYNTHASE TRUB1"/>
    <property type="match status" value="1"/>
</dbReference>
<gene>
    <name evidence="5" type="primary">truB</name>
    <name evidence="8" type="ORF">SAMN05660297_00241</name>
</gene>
<dbReference type="InterPro" id="IPR032819">
    <property type="entry name" value="TruB_C"/>
</dbReference>
<dbReference type="GO" id="GO:1990481">
    <property type="term" value="P:mRNA pseudouridine synthesis"/>
    <property type="evidence" value="ECO:0007669"/>
    <property type="project" value="TreeGrafter"/>
</dbReference>
<keyword evidence="3 5" id="KW-0819">tRNA processing</keyword>
<dbReference type="InterPro" id="IPR014780">
    <property type="entry name" value="tRNA_psdUridine_synth_TruB"/>
</dbReference>
<evidence type="ECO:0000259" key="6">
    <source>
        <dbReference type="Pfam" id="PF01509"/>
    </source>
</evidence>
<reference evidence="8 9" key="1">
    <citation type="submission" date="2016-10" db="EMBL/GenBank/DDBJ databases">
        <authorList>
            <person name="de Groot N.N."/>
        </authorList>
    </citation>
    <scope>NUCLEOTIDE SEQUENCE [LARGE SCALE GENOMIC DNA]</scope>
    <source>
        <strain evidence="8 9">DSM 18979</strain>
    </source>
</reference>
<dbReference type="GO" id="GO:0160148">
    <property type="term" value="F:tRNA pseudouridine(55) synthase activity"/>
    <property type="evidence" value="ECO:0007669"/>
    <property type="project" value="UniProtKB-EC"/>
</dbReference>
<dbReference type="PANTHER" id="PTHR13767">
    <property type="entry name" value="TRNA-PSEUDOURIDINE SYNTHASE"/>
    <property type="match status" value="1"/>
</dbReference>
<accession>A0A1H9YHS9</accession>
<evidence type="ECO:0000256" key="4">
    <source>
        <dbReference type="ARBA" id="ARBA00023235"/>
    </source>
</evidence>
<dbReference type="AlphaFoldDB" id="A0A1H9YHS9"/>
<comment type="catalytic activity">
    <reaction evidence="1 5">
        <text>uridine(55) in tRNA = pseudouridine(55) in tRNA</text>
        <dbReference type="Rhea" id="RHEA:42532"/>
        <dbReference type="Rhea" id="RHEA-COMP:10101"/>
        <dbReference type="Rhea" id="RHEA-COMP:10102"/>
        <dbReference type="ChEBI" id="CHEBI:65314"/>
        <dbReference type="ChEBI" id="CHEBI:65315"/>
        <dbReference type="EC" id="5.4.99.25"/>
    </reaction>
</comment>
<sequence length="282" mass="31752">MTSHNVVARVRKITGIKKVGHTGTLDPEAAGVLPVCIGQATKISQYLLDSKKKYRAELTLGYKTDTQDASGTVIETKKVNSTPKEIEKEIIGFLGEYHQIPPMYSALKKNGMKLYDLARQGIEVDREPRRVCIHEVDIIQINENIVLFDVVCSKGTYIRTLCHDIGEKLNCGGMMSFLLRTANNRFDITSAITLEELEKCQDISALLKPIDYPLDHLPILSIDARDKKAALNGNKINLVNYSQQYPIETEVRAYVDNAFIGLGIIKEMDKNNKYIKFSRLFI</sequence>
<evidence type="ECO:0000313" key="8">
    <source>
        <dbReference type="EMBL" id="SES68579.1"/>
    </source>
</evidence>
<dbReference type="InterPro" id="IPR002501">
    <property type="entry name" value="PsdUridine_synth_N"/>
</dbReference>
<evidence type="ECO:0000259" key="7">
    <source>
        <dbReference type="Pfam" id="PF16198"/>
    </source>
</evidence>
<name>A0A1H9YHS9_9FIRM</name>
<dbReference type="SUPFAM" id="SSF55120">
    <property type="entry name" value="Pseudouridine synthase"/>
    <property type="match status" value="1"/>
</dbReference>
<protein>
    <recommendedName>
        <fullName evidence="5">tRNA pseudouridine synthase B</fullName>
        <ecNumber evidence="5">5.4.99.25</ecNumber>
    </recommendedName>
    <alternativeName>
        <fullName evidence="5">tRNA pseudouridine(55) synthase</fullName>
        <shortName evidence="5">Psi55 synthase</shortName>
    </alternativeName>
    <alternativeName>
        <fullName evidence="5">tRNA pseudouridylate synthase</fullName>
    </alternativeName>
    <alternativeName>
        <fullName evidence="5">tRNA-uridine isomerase</fullName>
    </alternativeName>
</protein>
<evidence type="ECO:0000256" key="5">
    <source>
        <dbReference type="HAMAP-Rule" id="MF_01080"/>
    </source>
</evidence>
<feature type="domain" description="tRNA pseudouridylate synthase B C-terminal" evidence="7">
    <location>
        <begin position="159"/>
        <end position="214"/>
    </location>
</feature>
<dbReference type="HAMAP" id="MF_01080">
    <property type="entry name" value="TruB_bact"/>
    <property type="match status" value="1"/>
</dbReference>
<comment type="similarity">
    <text evidence="2 5">Belongs to the pseudouridine synthase TruB family. Type 1 subfamily.</text>
</comment>
<evidence type="ECO:0000256" key="2">
    <source>
        <dbReference type="ARBA" id="ARBA00005642"/>
    </source>
</evidence>
<keyword evidence="4 5" id="KW-0413">Isomerase</keyword>
<dbReference type="Proteomes" id="UP000199568">
    <property type="component" value="Unassembled WGS sequence"/>
</dbReference>
<evidence type="ECO:0000313" key="9">
    <source>
        <dbReference type="Proteomes" id="UP000199568"/>
    </source>
</evidence>
<evidence type="ECO:0000256" key="1">
    <source>
        <dbReference type="ARBA" id="ARBA00000385"/>
    </source>
</evidence>
<dbReference type="Pfam" id="PF01509">
    <property type="entry name" value="TruB_N"/>
    <property type="match status" value="1"/>
</dbReference>
<dbReference type="Pfam" id="PF16198">
    <property type="entry name" value="TruB_C_2"/>
    <property type="match status" value="1"/>
</dbReference>
<keyword evidence="9" id="KW-1185">Reference proteome</keyword>
<proteinExistence type="inferred from homology"/>
<dbReference type="CDD" id="cd02573">
    <property type="entry name" value="PseudoU_synth_EcTruB"/>
    <property type="match status" value="1"/>
</dbReference>
<dbReference type="GO" id="GO:0003723">
    <property type="term" value="F:RNA binding"/>
    <property type="evidence" value="ECO:0007669"/>
    <property type="project" value="InterPro"/>
</dbReference>
<evidence type="ECO:0000256" key="3">
    <source>
        <dbReference type="ARBA" id="ARBA00022694"/>
    </source>
</evidence>
<dbReference type="STRING" id="426128.SAMN05660297_00241"/>
<comment type="function">
    <text evidence="5">Responsible for synthesis of pseudouridine from uracil-55 in the psi GC loop of transfer RNAs.</text>
</comment>